<keyword evidence="3" id="KW-1185">Reference proteome</keyword>
<feature type="domain" description="Bulb-type lectin" evidence="1">
    <location>
        <begin position="1"/>
        <end position="90"/>
    </location>
</feature>
<dbReference type="HOGENOM" id="CLU_164480_0_1_1"/>
<dbReference type="Gene3D" id="2.90.10.10">
    <property type="entry name" value="Bulb-type lectin domain"/>
    <property type="match status" value="1"/>
</dbReference>
<feature type="non-terminal residue" evidence="2">
    <location>
        <position position="90"/>
    </location>
</feature>
<proteinExistence type="predicted"/>
<dbReference type="InterPro" id="IPR001480">
    <property type="entry name" value="Bulb-type_lectin_dom"/>
</dbReference>
<sequence>LISSNNKAYLYLSIDCNLLIYVGEKILWSTNTSGKGINCILRLQEDGNLVLYSYNWKVVWSSDTYCTSYKCYKDTYLIMQNDCNLVLYIG</sequence>
<dbReference type="AlphaFoldDB" id="D8TAP4"/>
<evidence type="ECO:0000313" key="3">
    <source>
        <dbReference type="Proteomes" id="UP000001514"/>
    </source>
</evidence>
<evidence type="ECO:0000259" key="1">
    <source>
        <dbReference type="PROSITE" id="PS50927"/>
    </source>
</evidence>
<organism evidence="3">
    <name type="scientific">Selaginella moellendorffii</name>
    <name type="common">Spikemoss</name>
    <dbReference type="NCBI Taxonomy" id="88036"/>
    <lineage>
        <taxon>Eukaryota</taxon>
        <taxon>Viridiplantae</taxon>
        <taxon>Streptophyta</taxon>
        <taxon>Embryophyta</taxon>
        <taxon>Tracheophyta</taxon>
        <taxon>Lycopodiopsida</taxon>
        <taxon>Selaginellales</taxon>
        <taxon>Selaginellaceae</taxon>
        <taxon>Selaginella</taxon>
    </lineage>
</organism>
<dbReference type="EMBL" id="GL377704">
    <property type="protein sequence ID" value="EFJ06242.1"/>
    <property type="molecule type" value="Genomic_DNA"/>
</dbReference>
<dbReference type="InterPro" id="IPR036426">
    <property type="entry name" value="Bulb-type_lectin_dom_sf"/>
</dbReference>
<evidence type="ECO:0000313" key="2">
    <source>
        <dbReference type="EMBL" id="EFJ06242.1"/>
    </source>
</evidence>
<name>D8TAP4_SELML</name>
<dbReference type="InParanoid" id="D8TAP4"/>
<dbReference type="Proteomes" id="UP000001514">
    <property type="component" value="Unassembled WGS sequence"/>
</dbReference>
<protein>
    <recommendedName>
        <fullName evidence="1">Bulb-type lectin domain-containing protein</fullName>
    </recommendedName>
</protein>
<accession>D8TAP4</accession>
<dbReference type="SUPFAM" id="SSF51110">
    <property type="entry name" value="alpha-D-mannose-specific plant lectins"/>
    <property type="match status" value="1"/>
</dbReference>
<feature type="non-terminal residue" evidence="2">
    <location>
        <position position="1"/>
    </location>
</feature>
<gene>
    <name evidence="2" type="ORF">SELMODRAFT_8086</name>
</gene>
<dbReference type="PROSITE" id="PS50927">
    <property type="entry name" value="BULB_LECTIN"/>
    <property type="match status" value="1"/>
</dbReference>
<reference evidence="2 3" key="1">
    <citation type="journal article" date="2011" name="Science">
        <title>The Selaginella genome identifies genetic changes associated with the evolution of vascular plants.</title>
        <authorList>
            <person name="Banks J.A."/>
            <person name="Nishiyama T."/>
            <person name="Hasebe M."/>
            <person name="Bowman J.L."/>
            <person name="Gribskov M."/>
            <person name="dePamphilis C."/>
            <person name="Albert V.A."/>
            <person name="Aono N."/>
            <person name="Aoyama T."/>
            <person name="Ambrose B.A."/>
            <person name="Ashton N.W."/>
            <person name="Axtell M.J."/>
            <person name="Barker E."/>
            <person name="Barker M.S."/>
            <person name="Bennetzen J.L."/>
            <person name="Bonawitz N.D."/>
            <person name="Chapple C."/>
            <person name="Cheng C."/>
            <person name="Correa L.G."/>
            <person name="Dacre M."/>
            <person name="DeBarry J."/>
            <person name="Dreyer I."/>
            <person name="Elias M."/>
            <person name="Engstrom E.M."/>
            <person name="Estelle M."/>
            <person name="Feng L."/>
            <person name="Finet C."/>
            <person name="Floyd S.K."/>
            <person name="Frommer W.B."/>
            <person name="Fujita T."/>
            <person name="Gramzow L."/>
            <person name="Gutensohn M."/>
            <person name="Harholt J."/>
            <person name="Hattori M."/>
            <person name="Heyl A."/>
            <person name="Hirai T."/>
            <person name="Hiwatashi Y."/>
            <person name="Ishikawa M."/>
            <person name="Iwata M."/>
            <person name="Karol K.G."/>
            <person name="Koehler B."/>
            <person name="Kolukisaoglu U."/>
            <person name="Kubo M."/>
            <person name="Kurata T."/>
            <person name="Lalonde S."/>
            <person name="Li K."/>
            <person name="Li Y."/>
            <person name="Litt A."/>
            <person name="Lyons E."/>
            <person name="Manning G."/>
            <person name="Maruyama T."/>
            <person name="Michael T.P."/>
            <person name="Mikami K."/>
            <person name="Miyazaki S."/>
            <person name="Morinaga S."/>
            <person name="Murata T."/>
            <person name="Mueller-Roeber B."/>
            <person name="Nelson D.R."/>
            <person name="Obara M."/>
            <person name="Oguri Y."/>
            <person name="Olmstead R.G."/>
            <person name="Onodera N."/>
            <person name="Petersen B.L."/>
            <person name="Pils B."/>
            <person name="Prigge M."/>
            <person name="Rensing S.A."/>
            <person name="Riano-Pachon D.M."/>
            <person name="Roberts A.W."/>
            <person name="Sato Y."/>
            <person name="Scheller H.V."/>
            <person name="Schulz B."/>
            <person name="Schulz C."/>
            <person name="Shakirov E.V."/>
            <person name="Shibagaki N."/>
            <person name="Shinohara N."/>
            <person name="Shippen D.E."/>
            <person name="Soerensen I."/>
            <person name="Sotooka R."/>
            <person name="Sugimoto N."/>
            <person name="Sugita M."/>
            <person name="Sumikawa N."/>
            <person name="Tanurdzic M."/>
            <person name="Theissen G."/>
            <person name="Ulvskov P."/>
            <person name="Wakazuki S."/>
            <person name="Weng J.K."/>
            <person name="Willats W.W."/>
            <person name="Wipf D."/>
            <person name="Wolf P.G."/>
            <person name="Yang L."/>
            <person name="Zimmer A.D."/>
            <person name="Zhu Q."/>
            <person name="Mitros T."/>
            <person name="Hellsten U."/>
            <person name="Loque D."/>
            <person name="Otillar R."/>
            <person name="Salamov A."/>
            <person name="Schmutz J."/>
            <person name="Shapiro H."/>
            <person name="Lindquist E."/>
            <person name="Lucas S."/>
            <person name="Rokhsar D."/>
            <person name="Grigoriev I.V."/>
        </authorList>
    </citation>
    <scope>NUCLEOTIDE SEQUENCE [LARGE SCALE GENOMIC DNA]</scope>
</reference>
<dbReference type="KEGG" id="smo:SELMODRAFT_8086"/>
<dbReference type="Gramene" id="EFJ06242">
    <property type="protein sequence ID" value="EFJ06242"/>
    <property type="gene ID" value="SELMODRAFT_8086"/>
</dbReference>